<keyword evidence="1" id="KW-0732">Signal</keyword>
<dbReference type="GeneID" id="104698868"/>
<gene>
    <name evidence="3" type="primary">LOC104698868</name>
</gene>
<feature type="signal peptide" evidence="1">
    <location>
        <begin position="1"/>
        <end position="19"/>
    </location>
</feature>
<dbReference type="Proteomes" id="UP000694864">
    <property type="component" value="Chromosome 6"/>
</dbReference>
<feature type="chain" id="PRO_5046882985" evidence="1">
    <location>
        <begin position="20"/>
        <end position="85"/>
    </location>
</feature>
<name>A0ABM0SKP3_CAMSA</name>
<keyword evidence="2" id="KW-1185">Reference proteome</keyword>
<evidence type="ECO:0000313" key="2">
    <source>
        <dbReference type="Proteomes" id="UP000694864"/>
    </source>
</evidence>
<evidence type="ECO:0000313" key="3">
    <source>
        <dbReference type="RefSeq" id="XP_010412558.1"/>
    </source>
</evidence>
<reference evidence="2" key="1">
    <citation type="journal article" date="2014" name="Nat. Commun.">
        <title>The emerging biofuel crop Camelina sativa retains a highly undifferentiated hexaploid genome structure.</title>
        <authorList>
            <person name="Kagale S."/>
            <person name="Koh C."/>
            <person name="Nixon J."/>
            <person name="Bollina V."/>
            <person name="Clarke W.E."/>
            <person name="Tuteja R."/>
            <person name="Spillane C."/>
            <person name="Robinson S.J."/>
            <person name="Links M.G."/>
            <person name="Clarke C."/>
            <person name="Higgins E.E."/>
            <person name="Huebert T."/>
            <person name="Sharpe A.G."/>
            <person name="Parkin I.A."/>
        </authorList>
    </citation>
    <scope>NUCLEOTIDE SEQUENCE [LARGE SCALE GENOMIC DNA]</scope>
    <source>
        <strain evidence="2">cv. DH55</strain>
    </source>
</reference>
<reference evidence="3" key="2">
    <citation type="submission" date="2025-08" db="UniProtKB">
        <authorList>
            <consortium name="RefSeq"/>
        </authorList>
    </citation>
    <scope>IDENTIFICATION</scope>
    <source>
        <tissue evidence="3">Leaf</tissue>
    </source>
</reference>
<dbReference type="RefSeq" id="XP_010412558.1">
    <property type="nucleotide sequence ID" value="XM_010414256.1"/>
</dbReference>
<proteinExistence type="predicted"/>
<protein>
    <submittedName>
        <fullName evidence="3">Uncharacterized protein LOC104698868</fullName>
    </submittedName>
</protein>
<sequence>MQIMWATIMLVLIIVLSKSIETKGNEKVNDLALNALKHFESKKVTKVCCKILLSLPEDCFGTLLPVRWIYDAVLKTACRALGYPK</sequence>
<accession>A0ABM0SKP3</accession>
<organism evidence="2 3">
    <name type="scientific">Camelina sativa</name>
    <name type="common">False flax</name>
    <name type="synonym">Myagrum sativum</name>
    <dbReference type="NCBI Taxonomy" id="90675"/>
    <lineage>
        <taxon>Eukaryota</taxon>
        <taxon>Viridiplantae</taxon>
        <taxon>Streptophyta</taxon>
        <taxon>Embryophyta</taxon>
        <taxon>Tracheophyta</taxon>
        <taxon>Spermatophyta</taxon>
        <taxon>Magnoliopsida</taxon>
        <taxon>eudicotyledons</taxon>
        <taxon>Gunneridae</taxon>
        <taxon>Pentapetalae</taxon>
        <taxon>rosids</taxon>
        <taxon>malvids</taxon>
        <taxon>Brassicales</taxon>
        <taxon>Brassicaceae</taxon>
        <taxon>Camelineae</taxon>
        <taxon>Camelina</taxon>
    </lineage>
</organism>
<evidence type="ECO:0000256" key="1">
    <source>
        <dbReference type="SAM" id="SignalP"/>
    </source>
</evidence>